<keyword evidence="2" id="KW-0406">Ion transport</keyword>
<evidence type="ECO:0000256" key="2">
    <source>
        <dbReference type="ARBA" id="ARBA00022496"/>
    </source>
</evidence>
<comment type="caution">
    <text evidence="6">The sequence shown here is derived from an EMBL/GenBank/DDBJ whole genome shotgun (WGS) entry which is preliminary data.</text>
</comment>
<proteinExistence type="inferred from homology"/>
<comment type="similarity">
    <text evidence="1">Belongs to the bacterial solute-binding protein 1 family.</text>
</comment>
<feature type="region of interest" description="Disordered" evidence="4">
    <location>
        <begin position="29"/>
        <end position="55"/>
    </location>
</feature>
<protein>
    <submittedName>
        <fullName evidence="6">Iron(III) transport system substrate-binding protein</fullName>
    </submittedName>
</protein>
<dbReference type="AlphaFoldDB" id="A0A4Y8X2Z9"/>
<evidence type="ECO:0000256" key="3">
    <source>
        <dbReference type="ARBA" id="ARBA00022729"/>
    </source>
</evidence>
<dbReference type="PANTHER" id="PTHR30006">
    <property type="entry name" value="THIAMINE-BINDING PERIPLASMIC PROTEIN-RELATED"/>
    <property type="match status" value="1"/>
</dbReference>
<sequence length="363" mass="38568">MIARSPLALTGTAAALLLGLTACADGGTPAASSAPAAGSASSAAPQVGDDASDGKVTLYSGRDENLVQPVLDQFSEETGIEVEVRYDKTAAMAAQLIEEGDSSPADVFLAQDAGALGATAKEGVLTEMDEKTLEAIPEQYRDDEGRWVGLTGRVRVLAYNEDAVAQEDLPDSVSELTEDEWKGRVGIAPTNASFQTFVTALNVVEGEDAAREWLTGMAENNPQIREKNGEILSDVDAGTIDVGLINHYYLYEMAKEKGVAPEDMTASLHFFEDGDLGSLVNVSGIGLVGEQEDADAQQLVDYLLSEKGQQYFVEETFEYPMIEGVEPPAGLPALEDLEAPDVDLNDLDDLQSSVQLIQESGLL</sequence>
<evidence type="ECO:0000256" key="5">
    <source>
        <dbReference type="SAM" id="SignalP"/>
    </source>
</evidence>
<organism evidence="6 7">
    <name type="scientific">Micrococcus flavus</name>
    <dbReference type="NCBI Taxonomy" id="384602"/>
    <lineage>
        <taxon>Bacteria</taxon>
        <taxon>Bacillati</taxon>
        <taxon>Actinomycetota</taxon>
        <taxon>Actinomycetes</taxon>
        <taxon>Micrococcales</taxon>
        <taxon>Micrococcaceae</taxon>
        <taxon>Micrococcus</taxon>
    </lineage>
</organism>
<feature type="compositionally biased region" description="Low complexity" evidence="4">
    <location>
        <begin position="29"/>
        <end position="45"/>
    </location>
</feature>
<dbReference type="Proteomes" id="UP000560081">
    <property type="component" value="Unassembled WGS sequence"/>
</dbReference>
<dbReference type="Gene3D" id="3.40.190.10">
    <property type="entry name" value="Periplasmic binding protein-like II"/>
    <property type="match status" value="2"/>
</dbReference>
<dbReference type="OrthoDB" id="9769567at2"/>
<feature type="signal peptide" evidence="5">
    <location>
        <begin position="1"/>
        <end position="24"/>
    </location>
</feature>
<dbReference type="PROSITE" id="PS51257">
    <property type="entry name" value="PROKAR_LIPOPROTEIN"/>
    <property type="match status" value="1"/>
</dbReference>
<keyword evidence="2" id="KW-0408">Iron</keyword>
<dbReference type="GO" id="GO:0030288">
    <property type="term" value="C:outer membrane-bounded periplasmic space"/>
    <property type="evidence" value="ECO:0007669"/>
    <property type="project" value="TreeGrafter"/>
</dbReference>
<dbReference type="EMBL" id="JACHMC010000001">
    <property type="protein sequence ID" value="MBB4883219.1"/>
    <property type="molecule type" value="Genomic_DNA"/>
</dbReference>
<dbReference type="RefSeq" id="WP_135029142.1">
    <property type="nucleotide sequence ID" value="NZ_BMLA01000002.1"/>
</dbReference>
<keyword evidence="2" id="KW-0410">Iron transport</keyword>
<keyword evidence="2" id="KW-0813">Transport</keyword>
<evidence type="ECO:0000256" key="4">
    <source>
        <dbReference type="SAM" id="MobiDB-lite"/>
    </source>
</evidence>
<dbReference type="PIRSF" id="PIRSF002825">
    <property type="entry name" value="CfbpA"/>
    <property type="match status" value="1"/>
</dbReference>
<reference evidence="6 7" key="1">
    <citation type="submission" date="2020-08" db="EMBL/GenBank/DDBJ databases">
        <title>Sequencing the genomes of 1000 actinobacteria strains.</title>
        <authorList>
            <person name="Klenk H.-P."/>
        </authorList>
    </citation>
    <scope>NUCLEOTIDE SEQUENCE [LARGE SCALE GENOMIC DNA]</scope>
    <source>
        <strain evidence="6 7">DSM 19079</strain>
    </source>
</reference>
<dbReference type="InterPro" id="IPR026045">
    <property type="entry name" value="Ferric-bd"/>
</dbReference>
<name>A0A4Y8X2Z9_9MICC</name>
<keyword evidence="3 5" id="KW-0732">Signal</keyword>
<evidence type="ECO:0000313" key="7">
    <source>
        <dbReference type="Proteomes" id="UP000560081"/>
    </source>
</evidence>
<dbReference type="SUPFAM" id="SSF53850">
    <property type="entry name" value="Periplasmic binding protein-like II"/>
    <property type="match status" value="1"/>
</dbReference>
<feature type="chain" id="PRO_5044213806" evidence="5">
    <location>
        <begin position="25"/>
        <end position="363"/>
    </location>
</feature>
<gene>
    <name evidence="6" type="ORF">BJ976_001570</name>
</gene>
<evidence type="ECO:0000313" key="6">
    <source>
        <dbReference type="EMBL" id="MBB4883219.1"/>
    </source>
</evidence>
<keyword evidence="7" id="KW-1185">Reference proteome</keyword>
<accession>A0A4Y8X2Z9</accession>
<dbReference type="PANTHER" id="PTHR30006:SF15">
    <property type="entry name" value="IRON-UTILIZATION PERIPLASMIC PROTEIN"/>
    <property type="match status" value="1"/>
</dbReference>
<evidence type="ECO:0000256" key="1">
    <source>
        <dbReference type="ARBA" id="ARBA00008520"/>
    </source>
</evidence>
<dbReference type="GO" id="GO:0006826">
    <property type="term" value="P:iron ion transport"/>
    <property type="evidence" value="ECO:0007669"/>
    <property type="project" value="UniProtKB-KW"/>
</dbReference>
<dbReference type="Pfam" id="PF13343">
    <property type="entry name" value="SBP_bac_6"/>
    <property type="match status" value="1"/>
</dbReference>
<dbReference type="CDD" id="cd13543">
    <property type="entry name" value="PBP2_Fbp"/>
    <property type="match status" value="1"/>
</dbReference>